<proteinExistence type="predicted"/>
<sequence>MADIMLPDTADLRSFFIGGFECAAHRRADGVRLDLIASTRHDVFAAADYARLRRHGVRVARDGARWHLIERAPGFYDWSSLLPMARSAREAGVQVIWDLCHYGFPDRLDIWSAQFPERFARFAKAAAQVMRDESDEVPYYCPINEMSYWAWAGGDMRLFNPMARGRGAELKRQLVRATIAAIDAVRSVDPRARFIVAEPAIHVAPNGWSDEAAADAEEYRLSQFEAHDLLTGRREPELGGSPDKLDIVGVNFYPDNQWVLGGGTIPLGHHDYRPFRHMLRETAERYGRPVIVSEAGAESTARSIWLHYVADEVAAARDAGAAVEGVCLYPILDYPGWDNERLCEVGLFGPANDDGDRTTYQPLADELRRHLLRFDEGALPDGVVALRRGGR</sequence>
<dbReference type="EMBL" id="JBHUER010000013">
    <property type="protein sequence ID" value="MFD1704908.1"/>
    <property type="molecule type" value="Genomic_DNA"/>
</dbReference>
<accession>A0ABW4KEZ8</accession>
<evidence type="ECO:0000313" key="2">
    <source>
        <dbReference type="Proteomes" id="UP001597308"/>
    </source>
</evidence>
<dbReference type="SUPFAM" id="SSF51445">
    <property type="entry name" value="(Trans)glycosidases"/>
    <property type="match status" value="1"/>
</dbReference>
<dbReference type="RefSeq" id="WP_378800960.1">
    <property type="nucleotide sequence ID" value="NZ_JBHUER010000013.1"/>
</dbReference>
<protein>
    <submittedName>
        <fullName evidence="1">Beta-glucosidase</fullName>
    </submittedName>
</protein>
<evidence type="ECO:0000313" key="1">
    <source>
        <dbReference type="EMBL" id="MFD1704908.1"/>
    </source>
</evidence>
<reference evidence="2" key="1">
    <citation type="journal article" date="2019" name="Int. J. Syst. Evol. Microbiol.">
        <title>The Global Catalogue of Microorganisms (GCM) 10K type strain sequencing project: providing services to taxonomists for standard genome sequencing and annotation.</title>
        <authorList>
            <consortium name="The Broad Institute Genomics Platform"/>
            <consortium name="The Broad Institute Genome Sequencing Center for Infectious Disease"/>
            <person name="Wu L."/>
            <person name="Ma J."/>
        </authorList>
    </citation>
    <scope>NUCLEOTIDE SEQUENCE [LARGE SCALE GENOMIC DNA]</scope>
    <source>
        <strain evidence="2">KCTC 23707</strain>
    </source>
</reference>
<organism evidence="1 2">
    <name type="scientific">Methylopila henanensis</name>
    <dbReference type="NCBI Taxonomy" id="873516"/>
    <lineage>
        <taxon>Bacteria</taxon>
        <taxon>Pseudomonadati</taxon>
        <taxon>Pseudomonadota</taxon>
        <taxon>Alphaproteobacteria</taxon>
        <taxon>Hyphomicrobiales</taxon>
        <taxon>Methylopilaceae</taxon>
        <taxon>Methylopila</taxon>
    </lineage>
</organism>
<dbReference type="InterPro" id="IPR017853">
    <property type="entry name" value="GH"/>
</dbReference>
<comment type="caution">
    <text evidence="1">The sequence shown here is derived from an EMBL/GenBank/DDBJ whole genome shotgun (WGS) entry which is preliminary data.</text>
</comment>
<dbReference type="Gene3D" id="3.20.20.80">
    <property type="entry name" value="Glycosidases"/>
    <property type="match status" value="1"/>
</dbReference>
<keyword evidence="2" id="KW-1185">Reference proteome</keyword>
<dbReference type="Proteomes" id="UP001597308">
    <property type="component" value="Unassembled WGS sequence"/>
</dbReference>
<gene>
    <name evidence="1" type="ORF">ACFSCV_18025</name>
</gene>
<name>A0ABW4KEZ8_9HYPH</name>